<feature type="coiled-coil region" evidence="1">
    <location>
        <begin position="47"/>
        <end position="74"/>
    </location>
</feature>
<name>A0ABW3D908_9BACL</name>
<evidence type="ECO:0000256" key="1">
    <source>
        <dbReference type="SAM" id="Coils"/>
    </source>
</evidence>
<proteinExistence type="predicted"/>
<accession>A0ABW3D908</accession>
<gene>
    <name evidence="2" type="ORF">ACFQ03_06470</name>
</gene>
<sequence length="83" mass="9796">MEREYPLKDGGSLIRTEEGVLFCRSSPGMIPLLTDPEVEIDDVLECYRDVLDENRRLRKEIAKLEEEKSFFLKAYIEKIMQEK</sequence>
<evidence type="ECO:0000313" key="2">
    <source>
        <dbReference type="EMBL" id="MFD0868788.1"/>
    </source>
</evidence>
<comment type="caution">
    <text evidence="2">The sequence shown here is derived from an EMBL/GenBank/DDBJ whole genome shotgun (WGS) entry which is preliminary data.</text>
</comment>
<protein>
    <submittedName>
        <fullName evidence="2">Uncharacterized protein</fullName>
    </submittedName>
</protein>
<dbReference type="Proteomes" id="UP001597120">
    <property type="component" value="Unassembled WGS sequence"/>
</dbReference>
<keyword evidence="3" id="KW-1185">Reference proteome</keyword>
<keyword evidence="1" id="KW-0175">Coiled coil</keyword>
<reference evidence="3" key="1">
    <citation type="journal article" date="2019" name="Int. J. Syst. Evol. Microbiol.">
        <title>The Global Catalogue of Microorganisms (GCM) 10K type strain sequencing project: providing services to taxonomists for standard genome sequencing and annotation.</title>
        <authorList>
            <consortium name="The Broad Institute Genomics Platform"/>
            <consortium name="The Broad Institute Genome Sequencing Center for Infectious Disease"/>
            <person name="Wu L."/>
            <person name="Ma J."/>
        </authorList>
    </citation>
    <scope>NUCLEOTIDE SEQUENCE [LARGE SCALE GENOMIC DNA]</scope>
    <source>
        <strain evidence="3">CCUG 57263</strain>
    </source>
</reference>
<organism evidence="2 3">
    <name type="scientific">Paenibacillus residui</name>
    <dbReference type="NCBI Taxonomy" id="629724"/>
    <lineage>
        <taxon>Bacteria</taxon>
        <taxon>Bacillati</taxon>
        <taxon>Bacillota</taxon>
        <taxon>Bacilli</taxon>
        <taxon>Bacillales</taxon>
        <taxon>Paenibacillaceae</taxon>
        <taxon>Paenibacillus</taxon>
    </lineage>
</organism>
<dbReference type="RefSeq" id="WP_379286919.1">
    <property type="nucleotide sequence ID" value="NZ_JBHTIU010000023.1"/>
</dbReference>
<dbReference type="EMBL" id="JBHTIU010000023">
    <property type="protein sequence ID" value="MFD0868788.1"/>
    <property type="molecule type" value="Genomic_DNA"/>
</dbReference>
<evidence type="ECO:0000313" key="3">
    <source>
        <dbReference type="Proteomes" id="UP001597120"/>
    </source>
</evidence>